<protein>
    <submittedName>
        <fullName evidence="9">NitT/TauT family transport system permease protein</fullName>
    </submittedName>
</protein>
<comment type="subcellular location">
    <subcellularLocation>
        <location evidence="1">Cell membrane</location>
        <topology evidence="1">Multi-pass membrane protein</topology>
    </subcellularLocation>
</comment>
<evidence type="ECO:0000256" key="2">
    <source>
        <dbReference type="ARBA" id="ARBA00022448"/>
    </source>
</evidence>
<sequence length="262" mass="27495">MRGTPPRTGRSRDTLALIFPSATAALLLLAAEVLQRLHALPVFIPAPSQLVVAIIARPGLVIQNVVPTAVKAAEGYLAAIMATFCAAALAALVSRLSGVVYNLGVILSAIPIIALAPLLALWLGTGPSLQIVIAALSSQFPMLVGMMQGMAAADERQRELFHILSASPLQSFRYLLVPGALPFVFAGLKIAAPSAVLGTVTAEWAGADRGIGAMMLYALFSYDIVTVWLSVLLTCLLASGAYAICAMIERRLVFWASGEQLA</sequence>
<organism evidence="9 10">
    <name type="scientific">Arboricoccus pini</name>
    <dbReference type="NCBI Taxonomy" id="1963835"/>
    <lineage>
        <taxon>Bacteria</taxon>
        <taxon>Pseudomonadati</taxon>
        <taxon>Pseudomonadota</taxon>
        <taxon>Alphaproteobacteria</taxon>
        <taxon>Geminicoccales</taxon>
        <taxon>Geminicoccaceae</taxon>
        <taxon>Arboricoccus</taxon>
    </lineage>
</organism>
<proteinExistence type="predicted"/>
<evidence type="ECO:0000256" key="5">
    <source>
        <dbReference type="ARBA" id="ARBA00022989"/>
    </source>
</evidence>
<dbReference type="GO" id="GO:0005886">
    <property type="term" value="C:plasma membrane"/>
    <property type="evidence" value="ECO:0007669"/>
    <property type="project" value="UniProtKB-SubCell"/>
</dbReference>
<name>A0A212RYA3_9PROT</name>
<evidence type="ECO:0000256" key="7">
    <source>
        <dbReference type="SAM" id="Phobius"/>
    </source>
</evidence>
<dbReference type="PANTHER" id="PTHR30151">
    <property type="entry name" value="ALKANE SULFONATE ABC TRANSPORTER-RELATED, MEMBRANE SUBUNIT"/>
    <property type="match status" value="1"/>
</dbReference>
<dbReference type="CDD" id="cd06261">
    <property type="entry name" value="TM_PBP2"/>
    <property type="match status" value="1"/>
</dbReference>
<feature type="transmembrane region" description="Helical" evidence="7">
    <location>
        <begin position="216"/>
        <end position="244"/>
    </location>
</feature>
<keyword evidence="3" id="KW-1003">Cell membrane</keyword>
<dbReference type="InterPro" id="IPR000515">
    <property type="entry name" value="MetI-like"/>
</dbReference>
<evidence type="ECO:0000259" key="8">
    <source>
        <dbReference type="Pfam" id="PF00528"/>
    </source>
</evidence>
<feature type="transmembrane region" description="Helical" evidence="7">
    <location>
        <begin position="129"/>
        <end position="153"/>
    </location>
</feature>
<evidence type="ECO:0000256" key="1">
    <source>
        <dbReference type="ARBA" id="ARBA00004651"/>
    </source>
</evidence>
<keyword evidence="2" id="KW-0813">Transport</keyword>
<dbReference type="SUPFAM" id="SSF161098">
    <property type="entry name" value="MetI-like"/>
    <property type="match status" value="1"/>
</dbReference>
<feature type="domain" description="ABC transmembrane type-1" evidence="8">
    <location>
        <begin position="86"/>
        <end position="252"/>
    </location>
</feature>
<dbReference type="GO" id="GO:0055085">
    <property type="term" value="P:transmembrane transport"/>
    <property type="evidence" value="ECO:0007669"/>
    <property type="project" value="InterPro"/>
</dbReference>
<evidence type="ECO:0000256" key="3">
    <source>
        <dbReference type="ARBA" id="ARBA00022475"/>
    </source>
</evidence>
<keyword evidence="10" id="KW-1185">Reference proteome</keyword>
<evidence type="ECO:0000256" key="6">
    <source>
        <dbReference type="ARBA" id="ARBA00023136"/>
    </source>
</evidence>
<dbReference type="PANTHER" id="PTHR30151:SF0">
    <property type="entry name" value="ABC TRANSPORTER PERMEASE PROTEIN MJ0413-RELATED"/>
    <property type="match status" value="1"/>
</dbReference>
<feature type="transmembrane region" description="Helical" evidence="7">
    <location>
        <begin position="75"/>
        <end position="93"/>
    </location>
</feature>
<feature type="transmembrane region" description="Helical" evidence="7">
    <location>
        <begin position="174"/>
        <end position="196"/>
    </location>
</feature>
<gene>
    <name evidence="9" type="ORF">SAMN07250955_11728</name>
</gene>
<evidence type="ECO:0000313" key="9">
    <source>
        <dbReference type="EMBL" id="SNB77733.1"/>
    </source>
</evidence>
<keyword evidence="5 7" id="KW-1133">Transmembrane helix</keyword>
<evidence type="ECO:0000256" key="4">
    <source>
        <dbReference type="ARBA" id="ARBA00022692"/>
    </source>
</evidence>
<keyword evidence="6 7" id="KW-0472">Membrane</keyword>
<accession>A0A212RYA3</accession>
<keyword evidence="4 7" id="KW-0812">Transmembrane</keyword>
<reference evidence="9 10" key="1">
    <citation type="submission" date="2017-06" db="EMBL/GenBank/DDBJ databases">
        <authorList>
            <person name="Kim H.J."/>
            <person name="Triplett B.A."/>
        </authorList>
    </citation>
    <scope>NUCLEOTIDE SEQUENCE [LARGE SCALE GENOMIC DNA]</scope>
    <source>
        <strain evidence="9 10">B29T1</strain>
    </source>
</reference>
<dbReference type="EMBL" id="FYEH01000017">
    <property type="protein sequence ID" value="SNB77733.1"/>
    <property type="molecule type" value="Genomic_DNA"/>
</dbReference>
<evidence type="ECO:0000313" key="10">
    <source>
        <dbReference type="Proteomes" id="UP000197065"/>
    </source>
</evidence>
<dbReference type="AlphaFoldDB" id="A0A212RYA3"/>
<dbReference type="Proteomes" id="UP000197065">
    <property type="component" value="Unassembled WGS sequence"/>
</dbReference>
<dbReference type="OrthoDB" id="9786495at2"/>
<dbReference type="Gene3D" id="1.10.3720.10">
    <property type="entry name" value="MetI-like"/>
    <property type="match status" value="1"/>
</dbReference>
<dbReference type="InterPro" id="IPR035906">
    <property type="entry name" value="MetI-like_sf"/>
</dbReference>
<dbReference type="Pfam" id="PF00528">
    <property type="entry name" value="BPD_transp_1"/>
    <property type="match status" value="1"/>
</dbReference>
<dbReference type="RefSeq" id="WP_088562776.1">
    <property type="nucleotide sequence ID" value="NZ_FYEH01000017.1"/>
</dbReference>
<feature type="transmembrane region" description="Helical" evidence="7">
    <location>
        <begin position="100"/>
        <end position="123"/>
    </location>
</feature>